<name>A0A5C6TWJ3_9SPHN</name>
<reference evidence="10 11" key="1">
    <citation type="journal article" date="2015" name="J. Microbiol.">
        <title>Sphingosinicella ginsenosidimutans sp. nov., with ginsenoside converting activity.</title>
        <authorList>
            <person name="Kim J.K."/>
            <person name="Kang M.S."/>
            <person name="Park S.C."/>
            <person name="Kim K.M."/>
            <person name="Choi K."/>
            <person name="Yoon M.H."/>
            <person name="Im W.T."/>
        </authorList>
    </citation>
    <scope>NUCLEOTIDE SEQUENCE [LARGE SCALE GENOMIC DNA]</scope>
    <source>
        <strain evidence="10 11">BS-11</strain>
    </source>
</reference>
<gene>
    <name evidence="9 10" type="primary">secE</name>
    <name evidence="10" type="ORF">FRZ32_14595</name>
</gene>
<evidence type="ECO:0000256" key="2">
    <source>
        <dbReference type="ARBA" id="ARBA00022448"/>
    </source>
</evidence>
<keyword evidence="8 9" id="KW-0472">Membrane</keyword>
<keyword evidence="11" id="KW-1185">Reference proteome</keyword>
<evidence type="ECO:0000256" key="9">
    <source>
        <dbReference type="HAMAP-Rule" id="MF_00422"/>
    </source>
</evidence>
<dbReference type="GO" id="GO:0009306">
    <property type="term" value="P:protein secretion"/>
    <property type="evidence" value="ECO:0007669"/>
    <property type="project" value="UniProtKB-UniRule"/>
</dbReference>
<dbReference type="HAMAP" id="MF_00422">
    <property type="entry name" value="SecE"/>
    <property type="match status" value="1"/>
</dbReference>
<evidence type="ECO:0000256" key="4">
    <source>
        <dbReference type="ARBA" id="ARBA00022692"/>
    </source>
</evidence>
<dbReference type="Pfam" id="PF00584">
    <property type="entry name" value="SecE"/>
    <property type="match status" value="1"/>
</dbReference>
<keyword evidence="3 9" id="KW-1003">Cell membrane</keyword>
<evidence type="ECO:0000313" key="11">
    <source>
        <dbReference type="Proteomes" id="UP000321249"/>
    </source>
</evidence>
<evidence type="ECO:0000256" key="6">
    <source>
        <dbReference type="ARBA" id="ARBA00022989"/>
    </source>
</evidence>
<proteinExistence type="inferred from homology"/>
<comment type="function">
    <text evidence="9">Essential subunit of the Sec protein translocation channel SecYEG. Clamps together the 2 halves of SecY. May contact the channel plug during translocation.</text>
</comment>
<comment type="similarity">
    <text evidence="9">Belongs to the SecE/SEC61-gamma family.</text>
</comment>
<evidence type="ECO:0000256" key="3">
    <source>
        <dbReference type="ARBA" id="ARBA00022475"/>
    </source>
</evidence>
<dbReference type="GO" id="GO:0043952">
    <property type="term" value="P:protein transport by the Sec complex"/>
    <property type="evidence" value="ECO:0007669"/>
    <property type="project" value="UniProtKB-UniRule"/>
</dbReference>
<comment type="subcellular location">
    <subcellularLocation>
        <location evidence="9">Cell membrane</location>
        <topology evidence="9">Single-pass membrane protein</topology>
    </subcellularLocation>
    <subcellularLocation>
        <location evidence="1">Membrane</location>
    </subcellularLocation>
</comment>
<protein>
    <recommendedName>
        <fullName evidence="9">Protein translocase subunit SecE</fullName>
    </recommendedName>
</protein>
<dbReference type="InterPro" id="IPR001901">
    <property type="entry name" value="Translocase_SecE/Sec61-g"/>
</dbReference>
<evidence type="ECO:0000256" key="7">
    <source>
        <dbReference type="ARBA" id="ARBA00023010"/>
    </source>
</evidence>
<comment type="caution">
    <text evidence="10">The sequence shown here is derived from an EMBL/GenBank/DDBJ whole genome shotgun (WGS) entry which is preliminary data.</text>
</comment>
<dbReference type="Proteomes" id="UP000321249">
    <property type="component" value="Unassembled WGS sequence"/>
</dbReference>
<dbReference type="RefSeq" id="WP_147044185.1">
    <property type="nucleotide sequence ID" value="NZ_BAABIR010000001.1"/>
</dbReference>
<evidence type="ECO:0000256" key="5">
    <source>
        <dbReference type="ARBA" id="ARBA00022927"/>
    </source>
</evidence>
<dbReference type="GO" id="GO:0065002">
    <property type="term" value="P:intracellular protein transmembrane transport"/>
    <property type="evidence" value="ECO:0007669"/>
    <property type="project" value="UniProtKB-UniRule"/>
</dbReference>
<organism evidence="10 11">
    <name type="scientific">Allosphingosinicella ginsenosidimutans</name>
    <dbReference type="NCBI Taxonomy" id="1176539"/>
    <lineage>
        <taxon>Bacteria</taxon>
        <taxon>Pseudomonadati</taxon>
        <taxon>Pseudomonadota</taxon>
        <taxon>Alphaproteobacteria</taxon>
        <taxon>Sphingomonadales</taxon>
        <taxon>Sphingomonadaceae</taxon>
        <taxon>Allosphingosinicella</taxon>
    </lineage>
</organism>
<dbReference type="NCBIfam" id="TIGR00964">
    <property type="entry name" value="secE_bact"/>
    <property type="match status" value="1"/>
</dbReference>
<dbReference type="InterPro" id="IPR038379">
    <property type="entry name" value="SecE_sf"/>
</dbReference>
<dbReference type="InterPro" id="IPR005807">
    <property type="entry name" value="SecE_bac"/>
</dbReference>
<evidence type="ECO:0000256" key="8">
    <source>
        <dbReference type="ARBA" id="ARBA00023136"/>
    </source>
</evidence>
<dbReference type="OrthoDB" id="9812738at2"/>
<keyword evidence="7 9" id="KW-0811">Translocation</keyword>
<dbReference type="GO" id="GO:0008320">
    <property type="term" value="F:protein transmembrane transporter activity"/>
    <property type="evidence" value="ECO:0007669"/>
    <property type="project" value="UniProtKB-UniRule"/>
</dbReference>
<dbReference type="GO" id="GO:0006605">
    <property type="term" value="P:protein targeting"/>
    <property type="evidence" value="ECO:0007669"/>
    <property type="project" value="UniProtKB-UniRule"/>
</dbReference>
<dbReference type="PROSITE" id="PS01067">
    <property type="entry name" value="SECE_SEC61G"/>
    <property type="match status" value="1"/>
</dbReference>
<keyword evidence="5 9" id="KW-0653">Protein transport</keyword>
<keyword evidence="6 9" id="KW-1133">Transmembrane helix</keyword>
<dbReference type="PANTHER" id="PTHR33910:SF1">
    <property type="entry name" value="PROTEIN TRANSLOCASE SUBUNIT SECE"/>
    <property type="match status" value="1"/>
</dbReference>
<dbReference type="GO" id="GO:0005886">
    <property type="term" value="C:plasma membrane"/>
    <property type="evidence" value="ECO:0007669"/>
    <property type="project" value="UniProtKB-SubCell"/>
</dbReference>
<sequence>MAFSPGKFINEVKIEAAKIVWPTRKQTVMTALMVVIMTTILALFFFAVDTAFGAIVHQLLSLLS</sequence>
<comment type="subunit">
    <text evidence="9">Component of the Sec protein translocase complex. Heterotrimer consisting of SecY, SecE and SecG subunits. The heterotrimers can form oligomers, although 1 heterotrimer is thought to be able to translocate proteins. Interacts with the ribosome. Interacts with SecDF, and other proteins may be involved. Interacts with SecA.</text>
</comment>
<keyword evidence="4 9" id="KW-0812">Transmembrane</keyword>
<evidence type="ECO:0000256" key="1">
    <source>
        <dbReference type="ARBA" id="ARBA00004370"/>
    </source>
</evidence>
<accession>A0A5C6TWJ3</accession>
<dbReference type="AlphaFoldDB" id="A0A5C6TWJ3"/>
<evidence type="ECO:0000313" key="10">
    <source>
        <dbReference type="EMBL" id="TXC64762.1"/>
    </source>
</evidence>
<dbReference type="PANTHER" id="PTHR33910">
    <property type="entry name" value="PROTEIN TRANSLOCASE SUBUNIT SECE"/>
    <property type="match status" value="1"/>
</dbReference>
<dbReference type="Gene3D" id="1.20.5.1030">
    <property type="entry name" value="Preprotein translocase secy subunit"/>
    <property type="match status" value="1"/>
</dbReference>
<feature type="transmembrane region" description="Helical" evidence="9">
    <location>
        <begin position="31"/>
        <end position="56"/>
    </location>
</feature>
<keyword evidence="2 9" id="KW-0813">Transport</keyword>
<dbReference type="EMBL" id="VOQQ01000001">
    <property type="protein sequence ID" value="TXC64762.1"/>
    <property type="molecule type" value="Genomic_DNA"/>
</dbReference>